<evidence type="ECO:0000256" key="2">
    <source>
        <dbReference type="SAM" id="Phobius"/>
    </source>
</evidence>
<accession>A0A7J6NUY0</accession>
<dbReference type="InterPro" id="IPR052706">
    <property type="entry name" value="Membrane-Transporter-like"/>
</dbReference>
<dbReference type="EMBL" id="JABANP010000189">
    <property type="protein sequence ID" value="KAF4687357.1"/>
    <property type="molecule type" value="Genomic_DNA"/>
</dbReference>
<feature type="transmembrane region" description="Helical" evidence="2">
    <location>
        <begin position="64"/>
        <end position="87"/>
    </location>
</feature>
<dbReference type="PANTHER" id="PTHR43310:SF2">
    <property type="entry name" value="SLC26A_SULP TRANSPORTER DOMAIN-CONTAINING PROTEIN"/>
    <property type="match status" value="1"/>
</dbReference>
<evidence type="ECO:0000256" key="1">
    <source>
        <dbReference type="SAM" id="MobiDB-lite"/>
    </source>
</evidence>
<name>A0A7J6NUY0_PEROL</name>
<feature type="non-terminal residue" evidence="3">
    <location>
        <position position="258"/>
    </location>
</feature>
<evidence type="ECO:0000313" key="3">
    <source>
        <dbReference type="EMBL" id="KAF4687357.1"/>
    </source>
</evidence>
<sequence>MPTYSGSSKHGEESLGESLLSRTRKNSQKQSSIVGPICGGILSGFLVIFRAVSFSSVYFKDPILSPHIAVCLQSLLVSGIVAQLCYINHPIKGCISCPSSTSTPFQAALITCIISNLGEAPAASLAVQGALLTFMLSSISFGLSLLLVVAVCKREYLETFKTAFPQPVIYGFFVAIGLAMIDSSLKVVVGEDILTACWNNRICFLQCVASLLCGLLNRFGSRYLHHYLALPGLLMAEIAVVYVCLAACGVSVEEARDD</sequence>
<evidence type="ECO:0000313" key="4">
    <source>
        <dbReference type="Proteomes" id="UP000541610"/>
    </source>
</evidence>
<feature type="transmembrane region" description="Helical" evidence="2">
    <location>
        <begin position="130"/>
        <end position="151"/>
    </location>
</feature>
<dbReference type="PANTHER" id="PTHR43310">
    <property type="entry name" value="SULFATE TRANSPORTER YBAR-RELATED"/>
    <property type="match status" value="1"/>
</dbReference>
<feature type="transmembrane region" description="Helical" evidence="2">
    <location>
        <begin position="32"/>
        <end position="52"/>
    </location>
</feature>
<dbReference type="AlphaFoldDB" id="A0A7J6NUY0"/>
<protein>
    <submittedName>
        <fullName evidence="3">Serine/threonine-protein phosphatase 2A activator, variant 2</fullName>
    </submittedName>
</protein>
<feature type="transmembrane region" description="Helical" evidence="2">
    <location>
        <begin position="228"/>
        <end position="252"/>
    </location>
</feature>
<gene>
    <name evidence="3" type="primary">PPP2R4_1</name>
    <name evidence="3" type="ORF">FOZ60_004045</name>
</gene>
<feature type="transmembrane region" description="Helical" evidence="2">
    <location>
        <begin position="193"/>
        <end position="216"/>
    </location>
</feature>
<keyword evidence="2" id="KW-0812">Transmembrane</keyword>
<organism evidence="3 4">
    <name type="scientific">Perkinsus olseni</name>
    <name type="common">Perkinsus atlanticus</name>
    <dbReference type="NCBI Taxonomy" id="32597"/>
    <lineage>
        <taxon>Eukaryota</taxon>
        <taxon>Sar</taxon>
        <taxon>Alveolata</taxon>
        <taxon>Perkinsozoa</taxon>
        <taxon>Perkinsea</taxon>
        <taxon>Perkinsida</taxon>
        <taxon>Perkinsidae</taxon>
        <taxon>Perkinsus</taxon>
    </lineage>
</organism>
<dbReference type="Proteomes" id="UP000541610">
    <property type="component" value="Unassembled WGS sequence"/>
</dbReference>
<feature type="transmembrane region" description="Helical" evidence="2">
    <location>
        <begin position="163"/>
        <end position="181"/>
    </location>
</feature>
<reference evidence="3 4" key="1">
    <citation type="submission" date="2020-04" db="EMBL/GenBank/DDBJ databases">
        <title>Perkinsus olseni comparative genomics.</title>
        <authorList>
            <person name="Bogema D.R."/>
        </authorList>
    </citation>
    <scope>NUCLEOTIDE SEQUENCE [LARGE SCALE GENOMIC DNA]</scope>
    <source>
        <strain evidence="3">00978-12</strain>
    </source>
</reference>
<keyword evidence="2" id="KW-0472">Membrane</keyword>
<keyword evidence="2" id="KW-1133">Transmembrane helix</keyword>
<feature type="region of interest" description="Disordered" evidence="1">
    <location>
        <begin position="1"/>
        <end position="24"/>
    </location>
</feature>
<comment type="caution">
    <text evidence="3">The sequence shown here is derived from an EMBL/GenBank/DDBJ whole genome shotgun (WGS) entry which is preliminary data.</text>
</comment>
<proteinExistence type="predicted"/>